<dbReference type="AlphaFoldDB" id="A0A371CZH2"/>
<evidence type="ECO:0000313" key="1">
    <source>
        <dbReference type="EMBL" id="RDX45690.1"/>
    </source>
</evidence>
<dbReference type="Proteomes" id="UP000256964">
    <property type="component" value="Unassembled WGS sequence"/>
</dbReference>
<sequence>MSSNDARRAVAPLPGWPIDGVEFSPSEHFSRVLAVLGCDPSCRLAREYEHYLSSVFSNVRDREDLMQEPVHGAHVVAAQNDFWACREGGHSHPVDDDLVYPYVRIHGFDFPFSRAILVYCEPEHCTDPRHVTDGDSFIAVELFVADIHLRWSEIERGVHDFPFVPSRYTEHGYPFNIEYFDAVCSLFRPQVPYTPRPPHAFYPQLIHASTNLTLEIISYSRLYGRVVALDYELREAVPSNTLPTFAMLSTAYLVGELQTRYRRWWIDIDQVVYDRRCSLSRAQEVPMAGETHPRFYSP</sequence>
<protein>
    <submittedName>
        <fullName evidence="1">Uncharacterized protein</fullName>
    </submittedName>
</protein>
<name>A0A371CZH2_9APHY</name>
<organism evidence="1 2">
    <name type="scientific">Lentinus brumalis</name>
    <dbReference type="NCBI Taxonomy" id="2498619"/>
    <lineage>
        <taxon>Eukaryota</taxon>
        <taxon>Fungi</taxon>
        <taxon>Dikarya</taxon>
        <taxon>Basidiomycota</taxon>
        <taxon>Agaricomycotina</taxon>
        <taxon>Agaricomycetes</taxon>
        <taxon>Polyporales</taxon>
        <taxon>Polyporaceae</taxon>
        <taxon>Lentinus</taxon>
    </lineage>
</organism>
<proteinExistence type="predicted"/>
<evidence type="ECO:0000313" key="2">
    <source>
        <dbReference type="Proteomes" id="UP000256964"/>
    </source>
</evidence>
<accession>A0A371CZH2</accession>
<gene>
    <name evidence="1" type="ORF">OH76DRAFT_1420697</name>
</gene>
<keyword evidence="2" id="KW-1185">Reference proteome</keyword>
<dbReference type="EMBL" id="KZ857435">
    <property type="protein sequence ID" value="RDX45690.1"/>
    <property type="molecule type" value="Genomic_DNA"/>
</dbReference>
<reference evidence="1 2" key="1">
    <citation type="journal article" date="2018" name="Biotechnol. Biofuels">
        <title>Integrative visual omics of the white-rot fungus Polyporus brumalis exposes the biotechnological potential of its oxidative enzymes for delignifying raw plant biomass.</title>
        <authorList>
            <person name="Miyauchi S."/>
            <person name="Rancon A."/>
            <person name="Drula E."/>
            <person name="Hage H."/>
            <person name="Chaduli D."/>
            <person name="Favel A."/>
            <person name="Grisel S."/>
            <person name="Henrissat B."/>
            <person name="Herpoel-Gimbert I."/>
            <person name="Ruiz-Duenas F.J."/>
            <person name="Chevret D."/>
            <person name="Hainaut M."/>
            <person name="Lin J."/>
            <person name="Wang M."/>
            <person name="Pangilinan J."/>
            <person name="Lipzen A."/>
            <person name="Lesage-Meessen L."/>
            <person name="Navarro D."/>
            <person name="Riley R."/>
            <person name="Grigoriev I.V."/>
            <person name="Zhou S."/>
            <person name="Raouche S."/>
            <person name="Rosso M.N."/>
        </authorList>
    </citation>
    <scope>NUCLEOTIDE SEQUENCE [LARGE SCALE GENOMIC DNA]</scope>
    <source>
        <strain evidence="1 2">BRFM 1820</strain>
    </source>
</reference>
<dbReference type="OrthoDB" id="2762923at2759"/>